<dbReference type="InterPro" id="IPR013758">
    <property type="entry name" value="Topo_IIA_A/C_ab"/>
</dbReference>
<dbReference type="Pfam" id="PF00521">
    <property type="entry name" value="DNA_topoisoIV"/>
    <property type="match status" value="1"/>
</dbReference>
<keyword evidence="9" id="KW-0963">Cytoplasm</keyword>
<dbReference type="FunFam" id="3.90.199.10:FF:000001">
    <property type="entry name" value="DNA gyrase subunit A"/>
    <property type="match status" value="1"/>
</dbReference>
<dbReference type="GO" id="GO:0006261">
    <property type="term" value="P:DNA-templated DNA replication"/>
    <property type="evidence" value="ECO:0007669"/>
    <property type="project" value="UniProtKB-UniRule"/>
</dbReference>
<dbReference type="EC" id="5.6.2.2" evidence="9"/>
<reference evidence="13 14" key="1">
    <citation type="submission" date="2018-10" db="EMBL/GenBank/DDBJ databases">
        <title>Anaerotruncus faecis sp. nov., isolated from human feces.</title>
        <authorList>
            <person name="Wang Y.-J."/>
        </authorList>
    </citation>
    <scope>NUCLEOTIDE SEQUENCE [LARGE SCALE GENOMIC DNA]</scope>
    <source>
        <strain evidence="13 14">22A2-44</strain>
    </source>
</reference>
<dbReference type="GO" id="GO:0009330">
    <property type="term" value="C:DNA topoisomerase type II (double strand cut, ATP-hydrolyzing) complex"/>
    <property type="evidence" value="ECO:0007669"/>
    <property type="project" value="TreeGrafter"/>
</dbReference>
<evidence type="ECO:0000256" key="8">
    <source>
        <dbReference type="ARBA" id="ARBA00063644"/>
    </source>
</evidence>
<dbReference type="InterPro" id="IPR013760">
    <property type="entry name" value="Topo_IIA-like_dom_sf"/>
</dbReference>
<dbReference type="InterPro" id="IPR050220">
    <property type="entry name" value="Type_II_DNA_Topoisomerases"/>
</dbReference>
<feature type="short sequence motif" description="GyrA-box" evidence="9">
    <location>
        <begin position="542"/>
        <end position="548"/>
    </location>
</feature>
<dbReference type="GO" id="GO:0003677">
    <property type="term" value="F:DNA binding"/>
    <property type="evidence" value="ECO:0007669"/>
    <property type="project" value="UniProtKB-UniRule"/>
</dbReference>
<sequence length="854" mass="95526">MIQMKKETHDSKDDVFDPELIEQRMHNIDIESEMKKSFLDYSMSVIVSRALPDVRDGLKPVHRRILYTLHENGLTPDKAYRKCADTVGSVLGRYHPHGDASVYDAMVRLAQDFSMRYPLVDGHGNFGSVDGDPPAAYRYTESRMSRMSLSLLTDIEKDTVDFMPNYDDRLKEPVVLPSRFPNLLCNGSTGIAVGMATNIPPHNLGEVIDAACMLIDNPDASLEEIMQHIKGPDFPTGGIIMGRAGIRAAYATGRGKITLRSRCEVEEMPNGRERIVVTEIPYMVNKARLIESIADLVKEKRVEQISDLRDESDRDGMRIVIELKRDANAQVVLNRLYSYTQLQDTVGVIMLALSGGVPKVMPVKEILTHYIDFQGEVVIRRTKYDLRKAKEREHILEGLKLVCDNTDEVISIIRHSKDVPDAKQNLIERFAITDIQASAIVAMRMGQLSGMERIKIEEELAAILERVAEYEAILGDYGRVMSIVKEELGEIRQKYADERRTEIVAVSGEVDIEDLIPVEDCVITLTHFGYLKRQPVDAYRTQRRGGRGVSGMTRREEDFVEELFICSTHDYIMFFTSKGRCFRLKGYEIGEGSRTSRGTNIVNLLQMDSDEKVTALIKVGADEYDMDDRYLVMVTRRGVIKRTPLSAYRNVRRMGLIAIGLDDGDELAWVRQTDGTSELIVATRGGMAIRFDEQDARPLSRSARGVRAITLEEGDEVVGMARVRKNGDATVLTVSESGLGRRTEVSQYRLQSRGGKGIRNYYVDRNGPVAGVKMVDGDDDVILITDDGVIIRIPVQEITVQSRYGGGVRAMRVAEDSRVVTLARAPKEEASDEEGPDGEPDGPAEEAAPEESGS</sequence>
<evidence type="ECO:0000256" key="7">
    <source>
        <dbReference type="ARBA" id="ARBA00023235"/>
    </source>
</evidence>
<dbReference type="PANTHER" id="PTHR43493:SF5">
    <property type="entry name" value="DNA GYRASE SUBUNIT A, CHLOROPLASTIC_MITOCHONDRIAL"/>
    <property type="match status" value="1"/>
</dbReference>
<dbReference type="Gene3D" id="2.120.10.90">
    <property type="entry name" value="DNA gyrase/topoisomerase IV, subunit A, C-terminal"/>
    <property type="match status" value="1"/>
</dbReference>
<organism evidence="13 14">
    <name type="scientific">Anaerotruncus massiliensis</name>
    <name type="common">ex Liu et al. 2021</name>
    <dbReference type="NCBI Taxonomy" id="2321404"/>
    <lineage>
        <taxon>Bacteria</taxon>
        <taxon>Bacillati</taxon>
        <taxon>Bacillota</taxon>
        <taxon>Clostridia</taxon>
        <taxon>Eubacteriales</taxon>
        <taxon>Oscillospiraceae</taxon>
        <taxon>Anaerotruncus</taxon>
    </lineage>
</organism>
<protein>
    <recommendedName>
        <fullName evidence="9">DNA gyrase subunit A</fullName>
        <ecNumber evidence="9">5.6.2.2</ecNumber>
    </recommendedName>
</protein>
<comment type="subcellular location">
    <subcellularLocation>
        <location evidence="9">Cytoplasm</location>
    </subcellularLocation>
</comment>
<keyword evidence="3 9" id="KW-0547">Nucleotide-binding</keyword>
<evidence type="ECO:0000256" key="2">
    <source>
        <dbReference type="ARBA" id="ARBA00008263"/>
    </source>
</evidence>
<dbReference type="Gene3D" id="1.10.268.10">
    <property type="entry name" value="Topoisomerase, domain 3"/>
    <property type="match status" value="1"/>
</dbReference>
<comment type="subunit">
    <text evidence="8">Heterotetramer composed of ParC and ParE.</text>
</comment>
<dbReference type="InterPro" id="IPR006691">
    <property type="entry name" value="GyrA/parC_rep"/>
</dbReference>
<evidence type="ECO:0000256" key="6">
    <source>
        <dbReference type="ARBA" id="ARBA00023125"/>
    </source>
</evidence>
<dbReference type="PROSITE" id="PS52040">
    <property type="entry name" value="TOPO_IIA"/>
    <property type="match status" value="1"/>
</dbReference>
<dbReference type="NCBIfam" id="NF004043">
    <property type="entry name" value="PRK05560.1"/>
    <property type="match status" value="1"/>
</dbReference>
<dbReference type="GO" id="GO:0034335">
    <property type="term" value="F:DNA negative supercoiling activity"/>
    <property type="evidence" value="ECO:0007669"/>
    <property type="project" value="UniProtKB-ARBA"/>
</dbReference>
<keyword evidence="4 9" id="KW-0067">ATP-binding</keyword>
<dbReference type="CDD" id="cd00187">
    <property type="entry name" value="TOP4c"/>
    <property type="match status" value="1"/>
</dbReference>
<feature type="region of interest" description="Disordered" evidence="11">
    <location>
        <begin position="821"/>
        <end position="854"/>
    </location>
</feature>
<comment type="function">
    <text evidence="9">A type II topoisomerase that negatively supercoils closed circular double-stranded (ds) DNA in an ATP-dependent manner to modulate DNA topology and maintain chromosomes in an underwound state. Negative supercoiling favors strand separation, and DNA replication, transcription, recombination and repair, all of which involve strand separation. Also able to catalyze the interconversion of other topological isomers of dsDNA rings, including catenanes and knotted rings. Type II topoisomerases break and join 2 DNA strands simultaneously in an ATP-dependent manner.</text>
</comment>
<evidence type="ECO:0000256" key="4">
    <source>
        <dbReference type="ARBA" id="ARBA00022840"/>
    </source>
</evidence>
<keyword evidence="7 9" id="KW-0413">Isomerase</keyword>
<dbReference type="Gene3D" id="3.90.199.10">
    <property type="entry name" value="Topoisomerase II, domain 5"/>
    <property type="match status" value="1"/>
</dbReference>
<dbReference type="HAMAP" id="MF_01897">
    <property type="entry name" value="GyrA"/>
    <property type="match status" value="1"/>
</dbReference>
<keyword evidence="6 9" id="KW-0238">DNA-binding</keyword>
<comment type="similarity">
    <text evidence="2 9">Belongs to the type II topoisomerase GyrA/ParC subunit family.</text>
</comment>
<dbReference type="GO" id="GO:0005694">
    <property type="term" value="C:chromosome"/>
    <property type="evidence" value="ECO:0007669"/>
    <property type="project" value="InterPro"/>
</dbReference>
<evidence type="ECO:0000256" key="10">
    <source>
        <dbReference type="PROSITE-ProRule" id="PRU01384"/>
    </source>
</evidence>
<evidence type="ECO:0000256" key="3">
    <source>
        <dbReference type="ARBA" id="ARBA00022741"/>
    </source>
</evidence>
<comment type="catalytic activity">
    <reaction evidence="1 9 10">
        <text>ATP-dependent breakage, passage and rejoining of double-stranded DNA.</text>
        <dbReference type="EC" id="5.6.2.2"/>
    </reaction>
</comment>
<evidence type="ECO:0000256" key="1">
    <source>
        <dbReference type="ARBA" id="ARBA00000185"/>
    </source>
</evidence>
<dbReference type="GO" id="GO:0005737">
    <property type="term" value="C:cytoplasm"/>
    <property type="evidence" value="ECO:0007669"/>
    <property type="project" value="UniProtKB-SubCell"/>
</dbReference>
<evidence type="ECO:0000256" key="5">
    <source>
        <dbReference type="ARBA" id="ARBA00023029"/>
    </source>
</evidence>
<dbReference type="SMART" id="SM00434">
    <property type="entry name" value="TOP4c"/>
    <property type="match status" value="1"/>
</dbReference>
<dbReference type="AlphaFoldDB" id="A0A498D057"/>
<feature type="compositionally biased region" description="Acidic residues" evidence="11">
    <location>
        <begin position="830"/>
        <end position="854"/>
    </location>
</feature>
<comment type="miscellaneous">
    <text evidence="9">Few gyrases are as efficient as E.coli at forming negative supercoils. Not all organisms have 2 type II topoisomerases; in organisms with a single type II topoisomerase this enzyme also has to decatenate newly replicated chromosomes.</text>
</comment>
<feature type="domain" description="Topo IIA-type catalytic" evidence="12">
    <location>
        <begin position="51"/>
        <end position="515"/>
    </location>
</feature>
<comment type="subunit">
    <text evidence="9">Heterotetramer, composed of two GyrA and two GyrB chains. In the heterotetramer, GyrA contains the active site tyrosine that forms a transient covalent intermediate with DNA, while GyrB binds cofactors and catalyzes ATP hydrolysis.</text>
</comment>
<dbReference type="SUPFAM" id="SSF56719">
    <property type="entry name" value="Type II DNA topoisomerase"/>
    <property type="match status" value="1"/>
</dbReference>
<dbReference type="InterPro" id="IPR013757">
    <property type="entry name" value="Topo_IIA_A_a_sf"/>
</dbReference>
<dbReference type="InterPro" id="IPR035516">
    <property type="entry name" value="Gyrase/topoIV_suA_C"/>
</dbReference>
<dbReference type="Proteomes" id="UP000276301">
    <property type="component" value="Unassembled WGS sequence"/>
</dbReference>
<evidence type="ECO:0000313" key="14">
    <source>
        <dbReference type="Proteomes" id="UP000276301"/>
    </source>
</evidence>
<dbReference type="GO" id="GO:0005524">
    <property type="term" value="F:ATP binding"/>
    <property type="evidence" value="ECO:0007669"/>
    <property type="project" value="UniProtKB-UniRule"/>
</dbReference>
<keyword evidence="14" id="KW-1185">Reference proteome</keyword>
<name>A0A498D057_9FIRM</name>
<dbReference type="InterPro" id="IPR005743">
    <property type="entry name" value="GyrA"/>
</dbReference>
<dbReference type="NCBIfam" id="NF004044">
    <property type="entry name" value="PRK05561.1"/>
    <property type="match status" value="1"/>
</dbReference>
<gene>
    <name evidence="9 13" type="primary">gyrA</name>
    <name evidence="13" type="ORF">D4A47_04010</name>
</gene>
<dbReference type="GO" id="GO:0006265">
    <property type="term" value="P:DNA topological change"/>
    <property type="evidence" value="ECO:0007669"/>
    <property type="project" value="UniProtKB-UniRule"/>
</dbReference>
<dbReference type="FunFam" id="2.120.10.90:FF:000005">
    <property type="entry name" value="DNA topoisomerase 4 subunit A"/>
    <property type="match status" value="1"/>
</dbReference>
<dbReference type="FunFam" id="3.30.1360.40:FF:000002">
    <property type="entry name" value="DNA gyrase subunit A"/>
    <property type="match status" value="1"/>
</dbReference>
<feature type="active site" description="O-(5'-phospho-DNA)-tyrosine intermediate" evidence="9 10">
    <location>
        <position position="139"/>
    </location>
</feature>
<comment type="caution">
    <text evidence="13">The sequence shown here is derived from an EMBL/GenBank/DDBJ whole genome shotgun (WGS) entry which is preliminary data.</text>
</comment>
<dbReference type="SUPFAM" id="SSF101904">
    <property type="entry name" value="GyrA/ParC C-terminal domain-like"/>
    <property type="match status" value="1"/>
</dbReference>
<dbReference type="InterPro" id="IPR002205">
    <property type="entry name" value="Topo_IIA_dom_A"/>
</dbReference>
<evidence type="ECO:0000259" key="12">
    <source>
        <dbReference type="PROSITE" id="PS52040"/>
    </source>
</evidence>
<dbReference type="Pfam" id="PF03989">
    <property type="entry name" value="DNA_gyraseA_C"/>
    <property type="match status" value="6"/>
</dbReference>
<evidence type="ECO:0000313" key="13">
    <source>
        <dbReference type="EMBL" id="RLL13115.1"/>
    </source>
</evidence>
<dbReference type="FunFam" id="1.10.268.10:FF:000001">
    <property type="entry name" value="DNA gyrase subunit A"/>
    <property type="match status" value="1"/>
</dbReference>
<dbReference type="PANTHER" id="PTHR43493">
    <property type="entry name" value="DNA GYRASE/TOPOISOMERASE SUBUNIT A"/>
    <property type="match status" value="1"/>
</dbReference>
<evidence type="ECO:0000256" key="11">
    <source>
        <dbReference type="SAM" id="MobiDB-lite"/>
    </source>
</evidence>
<proteinExistence type="inferred from homology"/>
<evidence type="ECO:0000256" key="9">
    <source>
        <dbReference type="HAMAP-Rule" id="MF_01897"/>
    </source>
</evidence>
<keyword evidence="5 9" id="KW-0799">Topoisomerase</keyword>
<dbReference type="Gene3D" id="3.30.1360.40">
    <property type="match status" value="1"/>
</dbReference>
<accession>A0A498D057</accession>
<dbReference type="EMBL" id="RCHT01000004">
    <property type="protein sequence ID" value="RLL13115.1"/>
    <property type="molecule type" value="Genomic_DNA"/>
</dbReference>
<dbReference type="NCBIfam" id="TIGR01063">
    <property type="entry name" value="gyrA"/>
    <property type="match status" value="1"/>
</dbReference>